<accession>A0A8S5LKF9</accession>
<name>A0A8S5LKF9_9CAUD</name>
<evidence type="ECO:0000313" key="1">
    <source>
        <dbReference type="EMBL" id="DAD70425.1"/>
    </source>
</evidence>
<dbReference type="EMBL" id="BK015865">
    <property type="protein sequence ID" value="DAD70425.1"/>
    <property type="molecule type" value="Genomic_DNA"/>
</dbReference>
<proteinExistence type="predicted"/>
<organism evidence="1">
    <name type="scientific">Siphoviridae sp. ctnhN1</name>
    <dbReference type="NCBI Taxonomy" id="2827589"/>
    <lineage>
        <taxon>Viruses</taxon>
        <taxon>Duplodnaviria</taxon>
        <taxon>Heunggongvirae</taxon>
        <taxon>Uroviricota</taxon>
        <taxon>Caudoviricetes</taxon>
    </lineage>
</organism>
<reference evidence="1" key="1">
    <citation type="journal article" date="2021" name="Proc. Natl. Acad. Sci. U.S.A.">
        <title>A Catalog of Tens of Thousands of Viruses from Human Metagenomes Reveals Hidden Associations with Chronic Diseases.</title>
        <authorList>
            <person name="Tisza M.J."/>
            <person name="Buck C.B."/>
        </authorList>
    </citation>
    <scope>NUCLEOTIDE SEQUENCE</scope>
    <source>
        <strain evidence="1">CtnhN1</strain>
    </source>
</reference>
<protein>
    <submittedName>
        <fullName evidence="1">Uncharacterized protein</fullName>
    </submittedName>
</protein>
<sequence length="54" mass="5839">MLTITIKANVPASDAQGIKDRIAMDIERYGDCKVVSIVSDRGRGEQMKMGGAKL</sequence>